<dbReference type="AlphaFoldDB" id="A0A0M3HFG8"/>
<accession>A0A0M3HFG8</accession>
<sequence length="61" mass="6939">MVKMLPQVLATAVDNAMERKNVFVCGWCDDWKQARKPTVKKDMYDGASIEIFDVLARQCSS</sequence>
<dbReference type="Proteomes" id="UP000036681">
    <property type="component" value="Unplaced"/>
</dbReference>
<name>A0A0M3HFG8_ASCLU</name>
<evidence type="ECO:0000313" key="1">
    <source>
        <dbReference type="Proteomes" id="UP000036681"/>
    </source>
</evidence>
<evidence type="ECO:0000313" key="2">
    <source>
        <dbReference type="WBParaSite" id="ALUE_0000026301-mRNA-1"/>
    </source>
</evidence>
<reference evidence="2" key="1">
    <citation type="submission" date="2017-02" db="UniProtKB">
        <authorList>
            <consortium name="WormBaseParasite"/>
        </authorList>
    </citation>
    <scope>IDENTIFICATION</scope>
</reference>
<protein>
    <submittedName>
        <fullName evidence="2">DNA-directed RNA polymerase</fullName>
    </submittedName>
</protein>
<proteinExistence type="predicted"/>
<keyword evidence="1" id="KW-1185">Reference proteome</keyword>
<dbReference type="WBParaSite" id="ALUE_0000026301-mRNA-1">
    <property type="protein sequence ID" value="ALUE_0000026301-mRNA-1"/>
    <property type="gene ID" value="ALUE_0000026301"/>
</dbReference>
<organism evidence="1 2">
    <name type="scientific">Ascaris lumbricoides</name>
    <name type="common">Giant roundworm</name>
    <dbReference type="NCBI Taxonomy" id="6252"/>
    <lineage>
        <taxon>Eukaryota</taxon>
        <taxon>Metazoa</taxon>
        <taxon>Ecdysozoa</taxon>
        <taxon>Nematoda</taxon>
        <taxon>Chromadorea</taxon>
        <taxon>Rhabditida</taxon>
        <taxon>Spirurina</taxon>
        <taxon>Ascaridomorpha</taxon>
        <taxon>Ascaridoidea</taxon>
        <taxon>Ascarididae</taxon>
        <taxon>Ascaris</taxon>
    </lineage>
</organism>